<dbReference type="RefSeq" id="WP_266650079.1">
    <property type="nucleotide sequence ID" value="NZ_JAPEQO010000006.1"/>
</dbReference>
<organism evidence="1 2">
    <name type="scientific">Streptomyces mirabilis</name>
    <dbReference type="NCBI Taxonomy" id="68239"/>
    <lineage>
        <taxon>Bacteria</taxon>
        <taxon>Bacillati</taxon>
        <taxon>Actinomycetota</taxon>
        <taxon>Actinomycetes</taxon>
        <taxon>Kitasatosporales</taxon>
        <taxon>Streptomycetaceae</taxon>
        <taxon>Streptomyces</taxon>
    </lineage>
</organism>
<proteinExistence type="predicted"/>
<gene>
    <name evidence="1" type="ORF">PU648_58175</name>
</gene>
<sequence length="86" mass="8806">MTGVPSAPLFGGELPALATRELAALLSPELTTAQACLLAVASCPGVTRILISASTPARWAEAQEALRRPAISAATLRKVLDVLGPD</sequence>
<comment type="caution">
    <text evidence="1">The sequence shown here is derived from an EMBL/GenBank/DDBJ whole genome shotgun (WGS) entry which is preliminary data.</text>
</comment>
<keyword evidence="2" id="KW-1185">Reference proteome</keyword>
<evidence type="ECO:0000313" key="2">
    <source>
        <dbReference type="Proteomes" id="UP001257627"/>
    </source>
</evidence>
<evidence type="ECO:0000313" key="1">
    <source>
        <dbReference type="EMBL" id="MDU9001773.1"/>
    </source>
</evidence>
<name>A0ABU3V6H1_9ACTN</name>
<accession>A0ABU3V6H1</accession>
<protein>
    <submittedName>
        <fullName evidence="1">Uncharacterized protein</fullName>
    </submittedName>
</protein>
<reference evidence="1 2" key="1">
    <citation type="submission" date="2023-02" db="EMBL/GenBank/DDBJ databases">
        <authorList>
            <person name="Maleckis M."/>
        </authorList>
    </citation>
    <scope>NUCLEOTIDE SEQUENCE [LARGE SCALE GENOMIC DNA]</scope>
    <source>
        <strain evidence="1 2">P8-A2</strain>
    </source>
</reference>
<dbReference type="Proteomes" id="UP001257627">
    <property type="component" value="Unassembled WGS sequence"/>
</dbReference>
<dbReference type="EMBL" id="JARAKF010000006">
    <property type="protein sequence ID" value="MDU9001773.1"/>
    <property type="molecule type" value="Genomic_DNA"/>
</dbReference>